<dbReference type="PROSITE" id="PS50893">
    <property type="entry name" value="ABC_TRANSPORTER_2"/>
    <property type="match status" value="1"/>
</dbReference>
<dbReference type="InterPro" id="IPR027417">
    <property type="entry name" value="P-loop_NTPase"/>
</dbReference>
<evidence type="ECO:0000256" key="1">
    <source>
        <dbReference type="ARBA" id="ARBA00004141"/>
    </source>
</evidence>
<dbReference type="InterPro" id="IPR003593">
    <property type="entry name" value="AAA+_ATPase"/>
</dbReference>
<dbReference type="FunFam" id="1.20.1560.10:FF:000013">
    <property type="entry name" value="ABC transporter C family member 2"/>
    <property type="match status" value="1"/>
</dbReference>
<organism evidence="12 13">
    <name type="scientific">Rhizoctonia solani</name>
    <dbReference type="NCBI Taxonomy" id="456999"/>
    <lineage>
        <taxon>Eukaryota</taxon>
        <taxon>Fungi</taxon>
        <taxon>Dikarya</taxon>
        <taxon>Basidiomycota</taxon>
        <taxon>Agaricomycotina</taxon>
        <taxon>Agaricomycetes</taxon>
        <taxon>Cantharellales</taxon>
        <taxon>Ceratobasidiaceae</taxon>
        <taxon>Rhizoctonia</taxon>
    </lineage>
</organism>
<dbReference type="EMBL" id="JACYCF010000005">
    <property type="protein sequence ID" value="KAF8757202.1"/>
    <property type="molecule type" value="Genomic_DNA"/>
</dbReference>
<comment type="caution">
    <text evidence="12">The sequence shown here is derived from an EMBL/GenBank/DDBJ whole genome shotgun (WGS) entry which is preliminary data.</text>
</comment>
<dbReference type="GO" id="GO:0005524">
    <property type="term" value="F:ATP binding"/>
    <property type="evidence" value="ECO:0007669"/>
    <property type="project" value="UniProtKB-KW"/>
</dbReference>
<keyword evidence="4" id="KW-0677">Repeat</keyword>
<keyword evidence="6" id="KW-0067">ATP-binding</keyword>
<reference evidence="12" key="1">
    <citation type="submission" date="2020-09" db="EMBL/GenBank/DDBJ databases">
        <title>Comparative genome analyses of four rice-infecting Rhizoctonia solani isolates reveal extensive enrichment of homogalacturonan modification genes.</title>
        <authorList>
            <person name="Lee D.-Y."/>
            <person name="Jeon J."/>
            <person name="Kim K.-T."/>
            <person name="Cheong K."/>
            <person name="Song H."/>
            <person name="Choi G."/>
            <person name="Ko J."/>
            <person name="Opiyo S.O."/>
            <person name="Zuo S."/>
            <person name="Madhav S."/>
            <person name="Lee Y.-H."/>
            <person name="Wang G.-L."/>
        </authorList>
    </citation>
    <scope>NUCLEOTIDE SEQUENCE</scope>
    <source>
        <strain evidence="12">AG1-IA B2</strain>
    </source>
</reference>
<evidence type="ECO:0000313" key="13">
    <source>
        <dbReference type="Proteomes" id="UP000614334"/>
    </source>
</evidence>
<dbReference type="GO" id="GO:0140359">
    <property type="term" value="F:ABC-type transporter activity"/>
    <property type="evidence" value="ECO:0007669"/>
    <property type="project" value="InterPro"/>
</dbReference>
<keyword evidence="5" id="KW-0547">Nucleotide-binding</keyword>
<dbReference type="FunFam" id="3.40.50.300:FF:000630">
    <property type="entry name" value="ATP-binding cassette (ABC) transporter, putative"/>
    <property type="match status" value="1"/>
</dbReference>
<keyword evidence="3 9" id="KW-0812">Transmembrane</keyword>
<feature type="domain" description="ABC transporter" evidence="10">
    <location>
        <begin position="311"/>
        <end position="549"/>
    </location>
</feature>
<evidence type="ECO:0000256" key="6">
    <source>
        <dbReference type="ARBA" id="ARBA00022840"/>
    </source>
</evidence>
<feature type="transmembrane region" description="Helical" evidence="9">
    <location>
        <begin position="117"/>
        <end position="139"/>
    </location>
</feature>
<dbReference type="InterPro" id="IPR017871">
    <property type="entry name" value="ABC_transporter-like_CS"/>
</dbReference>
<dbReference type="Proteomes" id="UP000614334">
    <property type="component" value="Unassembled WGS sequence"/>
</dbReference>
<evidence type="ECO:0000259" key="11">
    <source>
        <dbReference type="PROSITE" id="PS50929"/>
    </source>
</evidence>
<dbReference type="SMART" id="SM00382">
    <property type="entry name" value="AAA"/>
    <property type="match status" value="1"/>
</dbReference>
<dbReference type="PANTHER" id="PTHR24223">
    <property type="entry name" value="ATP-BINDING CASSETTE SUB-FAMILY C"/>
    <property type="match status" value="1"/>
</dbReference>
<dbReference type="InterPro" id="IPR003439">
    <property type="entry name" value="ABC_transporter-like_ATP-bd"/>
</dbReference>
<evidence type="ECO:0000259" key="10">
    <source>
        <dbReference type="PROSITE" id="PS50893"/>
    </source>
</evidence>
<dbReference type="Gene3D" id="3.40.50.300">
    <property type="entry name" value="P-loop containing nucleotide triphosphate hydrolases"/>
    <property type="match status" value="1"/>
</dbReference>
<dbReference type="PROSITE" id="PS50929">
    <property type="entry name" value="ABC_TM1F"/>
    <property type="match status" value="1"/>
</dbReference>
<feature type="transmembrane region" description="Helical" evidence="9">
    <location>
        <begin position="218"/>
        <end position="240"/>
    </location>
</feature>
<name>A0A8H7M6V0_9AGAM</name>
<keyword evidence="2" id="KW-0813">Transport</keyword>
<dbReference type="SUPFAM" id="SSF90123">
    <property type="entry name" value="ABC transporter transmembrane region"/>
    <property type="match status" value="1"/>
</dbReference>
<dbReference type="SUPFAM" id="SSF52540">
    <property type="entry name" value="P-loop containing nucleoside triphosphate hydrolases"/>
    <property type="match status" value="1"/>
</dbReference>
<feature type="transmembrane region" description="Helical" evidence="9">
    <location>
        <begin position="42"/>
        <end position="66"/>
    </location>
</feature>
<feature type="domain" description="ABC transmembrane type-1" evidence="11">
    <location>
        <begin position="1"/>
        <end position="275"/>
    </location>
</feature>
<dbReference type="AlphaFoldDB" id="A0A8H7M6V0"/>
<dbReference type="CDD" id="cd03244">
    <property type="entry name" value="ABCC_MRP_domain2"/>
    <property type="match status" value="1"/>
</dbReference>
<evidence type="ECO:0000256" key="4">
    <source>
        <dbReference type="ARBA" id="ARBA00022737"/>
    </source>
</evidence>
<keyword evidence="7 9" id="KW-1133">Transmembrane helix</keyword>
<dbReference type="Pfam" id="PF00005">
    <property type="entry name" value="ABC_tran"/>
    <property type="match status" value="1"/>
</dbReference>
<proteinExistence type="predicted"/>
<dbReference type="GO" id="GO:0016887">
    <property type="term" value="F:ATP hydrolysis activity"/>
    <property type="evidence" value="ECO:0007669"/>
    <property type="project" value="InterPro"/>
</dbReference>
<comment type="subcellular location">
    <subcellularLocation>
        <location evidence="1">Membrane</location>
        <topology evidence="1">Multi-pass membrane protein</topology>
    </subcellularLocation>
</comment>
<accession>A0A8H7M6V0</accession>
<dbReference type="PROSITE" id="PS00211">
    <property type="entry name" value="ABC_TRANSPORTER_1"/>
    <property type="match status" value="1"/>
</dbReference>
<dbReference type="Gene3D" id="1.20.1560.10">
    <property type="entry name" value="ABC transporter type 1, transmembrane domain"/>
    <property type="match status" value="1"/>
</dbReference>
<dbReference type="InterPro" id="IPR050173">
    <property type="entry name" value="ABC_transporter_C-like"/>
</dbReference>
<evidence type="ECO:0000256" key="9">
    <source>
        <dbReference type="SAM" id="Phobius"/>
    </source>
</evidence>
<sequence length="576" mass="63783">MSVVSFIAFPRPVTDAFVQVLSTLFLGFWTSNHWGLPQGAYMGIYAGLGFATAIFSFMGSFAFAWAGFTASLNLFTGALGGVLGSPMKFFDTTPIGAIIARLSKDIDTLDANLPQAWFQHLGTVALVFYTYAWLGIMFPPCSSSTGERRRWRIPTSIEVKRLDSILRSLLYAAFSEALTGLSTIRAYREQPRFVKVSERQIDVENKAYFMTIACQRYLGVRLDFLGNLLILGIGLIAVGFRTSADPSKLGVVLTYALTITQTFSQMVTQLAQVEQDMNTVERIVHYRNLEQEPPAKLPDDPPQEWPQQGGIDFRNVALRYRDGLPLVLDGLTFDVKPGERVGIVGRTGAGKSSLLTALFRVAPLSGGTIEIDGVNIEKVGIETLRHRLSIIPQDAVLFEGTLRENIDPLKTRTDEHLYSALRRVKLLGPGSGPPPKDSKLHLDNEVRDDSFSAGERQLLALCRALIKDQCKILILDEATSSVDVDTDSMVQQMIQRDFHGKTLLCIAHRLNTIAFYDRVLVMDKGRLKEYDTPLNLFDNPDSQFRAMCDKAGLSRADIVKIRANAEAQLQTAALSA</sequence>
<dbReference type="GO" id="GO:0016020">
    <property type="term" value="C:membrane"/>
    <property type="evidence" value="ECO:0007669"/>
    <property type="project" value="UniProtKB-SubCell"/>
</dbReference>
<evidence type="ECO:0000256" key="3">
    <source>
        <dbReference type="ARBA" id="ARBA00022692"/>
    </source>
</evidence>
<keyword evidence="8 9" id="KW-0472">Membrane</keyword>
<evidence type="ECO:0000256" key="5">
    <source>
        <dbReference type="ARBA" id="ARBA00022741"/>
    </source>
</evidence>
<gene>
    <name evidence="12" type="ORF">RHS01_03783</name>
</gene>
<evidence type="ECO:0000256" key="8">
    <source>
        <dbReference type="ARBA" id="ARBA00023136"/>
    </source>
</evidence>
<evidence type="ECO:0000256" key="2">
    <source>
        <dbReference type="ARBA" id="ARBA00022448"/>
    </source>
</evidence>
<evidence type="ECO:0000313" key="12">
    <source>
        <dbReference type="EMBL" id="KAF8757202.1"/>
    </source>
</evidence>
<evidence type="ECO:0000256" key="7">
    <source>
        <dbReference type="ARBA" id="ARBA00022989"/>
    </source>
</evidence>
<dbReference type="Pfam" id="PF00664">
    <property type="entry name" value="ABC_membrane"/>
    <property type="match status" value="1"/>
</dbReference>
<dbReference type="InterPro" id="IPR011527">
    <property type="entry name" value="ABC1_TM_dom"/>
</dbReference>
<dbReference type="CDD" id="cd18606">
    <property type="entry name" value="ABC_6TM_YOR1_D2_like"/>
    <property type="match status" value="1"/>
</dbReference>
<protein>
    <submittedName>
        <fullName evidence="12">Multidrug resistance-associated ABC transporter</fullName>
    </submittedName>
</protein>
<dbReference type="InterPro" id="IPR036640">
    <property type="entry name" value="ABC1_TM_sf"/>
</dbReference>